<dbReference type="PANTHER" id="PTHR11017">
    <property type="entry name" value="LEUCINE-RICH REPEAT-CONTAINING PROTEIN"/>
    <property type="match status" value="1"/>
</dbReference>
<feature type="domain" description="TIR" evidence="1">
    <location>
        <begin position="1"/>
        <end position="138"/>
    </location>
</feature>
<dbReference type="AlphaFoldDB" id="A0A498KPB9"/>
<dbReference type="InterPro" id="IPR000157">
    <property type="entry name" value="TIR_dom"/>
</dbReference>
<dbReference type="InterPro" id="IPR032675">
    <property type="entry name" value="LRR_dom_sf"/>
</dbReference>
<dbReference type="Proteomes" id="UP000290289">
    <property type="component" value="Chromosome 1"/>
</dbReference>
<evidence type="ECO:0000259" key="1">
    <source>
        <dbReference type="PROSITE" id="PS50104"/>
    </source>
</evidence>
<keyword evidence="3" id="KW-1185">Reference proteome</keyword>
<dbReference type="GO" id="GO:0006952">
    <property type="term" value="P:defense response"/>
    <property type="evidence" value="ECO:0007669"/>
    <property type="project" value="InterPro"/>
</dbReference>
<dbReference type="Pfam" id="PF01582">
    <property type="entry name" value="TIR"/>
    <property type="match status" value="1"/>
</dbReference>
<dbReference type="InterPro" id="IPR001611">
    <property type="entry name" value="Leu-rich_rpt"/>
</dbReference>
<dbReference type="SUPFAM" id="SSF52200">
    <property type="entry name" value="Toll/Interleukin receptor TIR domain"/>
    <property type="match status" value="1"/>
</dbReference>
<dbReference type="InterPro" id="IPR035897">
    <property type="entry name" value="Toll_tir_struct_dom_sf"/>
</dbReference>
<dbReference type="Gene3D" id="3.40.50.10140">
    <property type="entry name" value="Toll/interleukin-1 receptor homology (TIR) domain"/>
    <property type="match status" value="1"/>
</dbReference>
<dbReference type="InterPro" id="IPR044974">
    <property type="entry name" value="Disease_R_plants"/>
</dbReference>
<dbReference type="Pfam" id="PF00560">
    <property type="entry name" value="LRR_1"/>
    <property type="match status" value="1"/>
</dbReference>
<dbReference type="EMBL" id="RDQH01000327">
    <property type="protein sequence ID" value="RXI09437.1"/>
    <property type="molecule type" value="Genomic_DNA"/>
</dbReference>
<protein>
    <recommendedName>
        <fullName evidence="1">TIR domain-containing protein</fullName>
    </recommendedName>
</protein>
<dbReference type="GO" id="GO:0007165">
    <property type="term" value="P:signal transduction"/>
    <property type="evidence" value="ECO:0007669"/>
    <property type="project" value="InterPro"/>
</dbReference>
<proteinExistence type="predicted"/>
<evidence type="ECO:0000313" key="3">
    <source>
        <dbReference type="Proteomes" id="UP000290289"/>
    </source>
</evidence>
<reference evidence="2 3" key="1">
    <citation type="submission" date="2018-10" db="EMBL/GenBank/DDBJ databases">
        <title>A high-quality apple genome assembly.</title>
        <authorList>
            <person name="Hu J."/>
        </authorList>
    </citation>
    <scope>NUCLEOTIDE SEQUENCE [LARGE SCALE GENOMIC DNA]</scope>
    <source>
        <strain evidence="3">cv. HFTH1</strain>
        <tissue evidence="2">Young leaf</tissue>
    </source>
</reference>
<comment type="caution">
    <text evidence="2">The sequence shown here is derived from an EMBL/GenBank/DDBJ whole genome shotgun (WGS) entry which is preliminary data.</text>
</comment>
<accession>A0A498KPB9</accession>
<sequence length="502" mass="57838">MNNQLVSSSSFSSPPSWKYDERIHAAILQIIYTRHWSIRESTPSLIANLQNEKQYHQHSSKQLKSQGFLLWCLDELVEILQCRESKQQIVLPVFYKVDPSHVRSQISSFGDAFTELECKFKDNKEKILAWRRALREAANLSGHPFRKGEYIYLFPLLLCVMNIKKFKLLVPQDCIEVVVKNAIITIEGNKILMHGLLEKVGKHIVWEESPTEPDVYHVLTENKGTKKIRGIVVELPEHDVIPLNVQSFLQMVNLDIFVHNALYSRRICYLPNDLRWIELGLPFNIERKHTVVFNLPSNYHPGYLVRFDVSYSGIRQLKGFENLAKLSNMNFSGCEFLEKIPDFSKIPSIKHLDLSECKSLVEVDDSIGFLDKLLTRFAKRLGLRSLEKLCLSGCTKLESFPEIEEDKMESLIKKCIRELPSSIAYLTGLQRLDAELIATDLDTLDDYCVTLTLPKLDYRDLEGCSLSEIDFLVPLDCWFTIRSLNLSQNNFASLPECISNFI</sequence>
<dbReference type="SMART" id="SM00255">
    <property type="entry name" value="TIR"/>
    <property type="match status" value="1"/>
</dbReference>
<dbReference type="Gene3D" id="3.80.10.10">
    <property type="entry name" value="Ribonuclease Inhibitor"/>
    <property type="match status" value="2"/>
</dbReference>
<dbReference type="SUPFAM" id="SSF52058">
    <property type="entry name" value="L domain-like"/>
    <property type="match status" value="1"/>
</dbReference>
<dbReference type="PANTHER" id="PTHR11017:SF570">
    <property type="entry name" value="DISEASE RESISTANCE PROTEIN (TIR-NBS CLASS)-RELATED"/>
    <property type="match status" value="1"/>
</dbReference>
<organism evidence="2 3">
    <name type="scientific">Malus domestica</name>
    <name type="common">Apple</name>
    <name type="synonym">Pyrus malus</name>
    <dbReference type="NCBI Taxonomy" id="3750"/>
    <lineage>
        <taxon>Eukaryota</taxon>
        <taxon>Viridiplantae</taxon>
        <taxon>Streptophyta</taxon>
        <taxon>Embryophyta</taxon>
        <taxon>Tracheophyta</taxon>
        <taxon>Spermatophyta</taxon>
        <taxon>Magnoliopsida</taxon>
        <taxon>eudicotyledons</taxon>
        <taxon>Gunneridae</taxon>
        <taxon>Pentapetalae</taxon>
        <taxon>rosids</taxon>
        <taxon>fabids</taxon>
        <taxon>Rosales</taxon>
        <taxon>Rosaceae</taxon>
        <taxon>Amygdaloideae</taxon>
        <taxon>Maleae</taxon>
        <taxon>Malus</taxon>
    </lineage>
</organism>
<evidence type="ECO:0000313" key="2">
    <source>
        <dbReference type="EMBL" id="RXI09437.1"/>
    </source>
</evidence>
<gene>
    <name evidence="2" type="ORF">DVH24_034054</name>
</gene>
<name>A0A498KPB9_MALDO</name>
<dbReference type="PROSITE" id="PS50104">
    <property type="entry name" value="TIR"/>
    <property type="match status" value="1"/>
</dbReference>